<keyword evidence="3 4" id="KW-0326">Glycosidase</keyword>
<evidence type="ECO:0000256" key="4">
    <source>
        <dbReference type="RuleBase" id="RU361153"/>
    </source>
</evidence>
<keyword evidence="2 4" id="KW-0378">Hydrolase</keyword>
<dbReference type="InterPro" id="IPR057232">
    <property type="entry name" value="DUF7910"/>
</dbReference>
<evidence type="ECO:0000313" key="9">
    <source>
        <dbReference type="RefSeq" id="XP_027333458.1"/>
    </source>
</evidence>
<evidence type="ECO:0000259" key="6">
    <source>
        <dbReference type="Pfam" id="PF00150"/>
    </source>
</evidence>
<feature type="signal peptide" evidence="5">
    <location>
        <begin position="1"/>
        <end position="21"/>
    </location>
</feature>
<gene>
    <name evidence="9" type="primary">LOC113848238</name>
</gene>
<accession>A0A8B8JSD6</accession>
<dbReference type="GO" id="GO:0015629">
    <property type="term" value="C:actin cytoskeleton"/>
    <property type="evidence" value="ECO:0007669"/>
    <property type="project" value="TreeGrafter"/>
</dbReference>
<dbReference type="GO" id="GO:0007163">
    <property type="term" value="P:establishment or maintenance of cell polarity"/>
    <property type="evidence" value="ECO:0007669"/>
    <property type="project" value="TreeGrafter"/>
</dbReference>
<reference evidence="9" key="2">
    <citation type="submission" date="2025-08" db="UniProtKB">
        <authorList>
            <consortium name="RefSeq"/>
        </authorList>
    </citation>
    <scope>IDENTIFICATION</scope>
    <source>
        <tissue evidence="9">Young leaves</tissue>
    </source>
</reference>
<evidence type="ECO:0000256" key="5">
    <source>
        <dbReference type="SAM" id="SignalP"/>
    </source>
</evidence>
<evidence type="ECO:0000256" key="1">
    <source>
        <dbReference type="ARBA" id="ARBA00005641"/>
    </source>
</evidence>
<dbReference type="KEGG" id="aprc:113848238"/>
<dbReference type="FunFam" id="2.80.10.50:FF:000056">
    <property type="entry name" value="Glucan 1,3-beta-glucosidase A"/>
    <property type="match status" value="1"/>
</dbReference>
<dbReference type="InterPro" id="IPR010431">
    <property type="entry name" value="Fascin"/>
</dbReference>
<keyword evidence="8" id="KW-1185">Reference proteome</keyword>
<dbReference type="GO" id="GO:0000272">
    <property type="term" value="P:polysaccharide catabolic process"/>
    <property type="evidence" value="ECO:0007669"/>
    <property type="project" value="InterPro"/>
</dbReference>
<evidence type="ECO:0000313" key="8">
    <source>
        <dbReference type="Proteomes" id="UP000694853"/>
    </source>
</evidence>
<dbReference type="GO" id="GO:0016477">
    <property type="term" value="P:cell migration"/>
    <property type="evidence" value="ECO:0007669"/>
    <property type="project" value="TreeGrafter"/>
</dbReference>
<dbReference type="InterPro" id="IPR008999">
    <property type="entry name" value="Actin-crosslinking"/>
</dbReference>
<dbReference type="InterPro" id="IPR001547">
    <property type="entry name" value="Glyco_hydro_5"/>
</dbReference>
<name>A0A8B8JSD6_ABRPR</name>
<evidence type="ECO:0000259" key="7">
    <source>
        <dbReference type="Pfam" id="PF25490"/>
    </source>
</evidence>
<organism evidence="8 9">
    <name type="scientific">Abrus precatorius</name>
    <name type="common">Indian licorice</name>
    <name type="synonym">Glycine abrus</name>
    <dbReference type="NCBI Taxonomy" id="3816"/>
    <lineage>
        <taxon>Eukaryota</taxon>
        <taxon>Viridiplantae</taxon>
        <taxon>Streptophyta</taxon>
        <taxon>Embryophyta</taxon>
        <taxon>Tracheophyta</taxon>
        <taxon>Spermatophyta</taxon>
        <taxon>Magnoliopsida</taxon>
        <taxon>eudicotyledons</taxon>
        <taxon>Gunneridae</taxon>
        <taxon>Pentapetalae</taxon>
        <taxon>rosids</taxon>
        <taxon>fabids</taxon>
        <taxon>Fabales</taxon>
        <taxon>Fabaceae</taxon>
        <taxon>Papilionoideae</taxon>
        <taxon>50 kb inversion clade</taxon>
        <taxon>NPAAA clade</taxon>
        <taxon>indigoferoid/millettioid clade</taxon>
        <taxon>Abreae</taxon>
        <taxon>Abrus</taxon>
    </lineage>
</organism>
<dbReference type="GO" id="GO:0005737">
    <property type="term" value="C:cytoplasm"/>
    <property type="evidence" value="ECO:0007669"/>
    <property type="project" value="TreeGrafter"/>
</dbReference>
<dbReference type="GO" id="GO:0004553">
    <property type="term" value="F:hydrolase activity, hydrolyzing O-glycosyl compounds"/>
    <property type="evidence" value="ECO:0007669"/>
    <property type="project" value="InterPro"/>
</dbReference>
<dbReference type="Gene3D" id="3.20.20.80">
    <property type="entry name" value="Glycosidases"/>
    <property type="match status" value="1"/>
</dbReference>
<comment type="similarity">
    <text evidence="1 4">Belongs to the glycosyl hydrolase 5 (cellulase A) family.</text>
</comment>
<dbReference type="Pfam" id="PF25490">
    <property type="entry name" value="DUF7910"/>
    <property type="match status" value="1"/>
</dbReference>
<dbReference type="SUPFAM" id="SSF51445">
    <property type="entry name" value="(Trans)glycosidases"/>
    <property type="match status" value="1"/>
</dbReference>
<reference evidence="8" key="1">
    <citation type="journal article" date="2019" name="Toxins">
        <title>Detection of Abrin-Like and Prepropulchellin-Like Toxin Genes and Transcripts Using Whole Genome Sequencing and Full-Length Transcript Sequencing of Abrus precatorius.</title>
        <authorList>
            <person name="Hovde B.T."/>
            <person name="Daligault H.E."/>
            <person name="Hanschen E.R."/>
            <person name="Kunde Y.A."/>
            <person name="Johnson M.B."/>
            <person name="Starkenburg S.R."/>
            <person name="Johnson S.L."/>
        </authorList>
    </citation>
    <scope>NUCLEOTIDE SEQUENCE [LARGE SCALE GENOMIC DNA]</scope>
</reference>
<dbReference type="CDD" id="cd00257">
    <property type="entry name" value="beta-trefoil_FSCN-like"/>
    <property type="match status" value="1"/>
</dbReference>
<dbReference type="Gene3D" id="2.80.10.50">
    <property type="match status" value="1"/>
</dbReference>
<keyword evidence="5" id="KW-0732">Signal</keyword>
<dbReference type="RefSeq" id="XP_027333458.1">
    <property type="nucleotide sequence ID" value="XM_027477657.1"/>
</dbReference>
<feature type="domain" description="DUF7910" evidence="7">
    <location>
        <begin position="51"/>
        <end position="189"/>
    </location>
</feature>
<dbReference type="Proteomes" id="UP000694853">
    <property type="component" value="Unplaced"/>
</dbReference>
<dbReference type="SUPFAM" id="SSF50405">
    <property type="entry name" value="Actin-crosslinking proteins"/>
    <property type="match status" value="1"/>
</dbReference>
<feature type="chain" id="PRO_5034248701" evidence="5">
    <location>
        <begin position="22"/>
        <end position="494"/>
    </location>
</feature>
<sequence length="494" mass="56046">MGYSYYLSFLLSLCLLSPHNGQNLPYKAVNLGNWLVAEGWMKPSLFGGIVNKDLLDGTKVQFMSTKFQRYLSSEKGGGAAVLANRDSASGWETFRLWRVSESSFNLRVAKKKFVGLENQGNGNKIVAVSNSPSKQETFEIIRNKNDSLKIRIKASNGLFLQVQSETSVTADYLGMSWEDSDPSVFRMNILNNSLRGEYQLTNGYGPTRAPQVMRDHWNTYITEDDFKFMSASGLNAVRIPVGWWIAKDPNPPKPFVGGSLAALDKAFQWAQNHGMKVIVDLHKVEGSQNGNAHSGTRDGYLEWGDSYIPNTVEVIEFLAERYGNKSNLGGMELMNEPQGVNIDSLKNYYRKAYDAVRKHSQSAYVIMSNPLGADSKVLLSFVKGFRRVVIDVHYYNLFSKKFDNMNVQQNIDYIRNQRSKNLSDVSSTDALSFVGEWTAVWRVKNAAKEDYQRYTQAQLDVYSRATFGWAYWAYKCDGTYWSLKWMIQNGYIKL</sequence>
<dbReference type="GO" id="GO:0051015">
    <property type="term" value="F:actin filament binding"/>
    <property type="evidence" value="ECO:0007669"/>
    <property type="project" value="InterPro"/>
</dbReference>
<proteinExistence type="inferred from homology"/>
<dbReference type="InterPro" id="IPR017853">
    <property type="entry name" value="GH"/>
</dbReference>
<dbReference type="Pfam" id="PF00150">
    <property type="entry name" value="Cellulase"/>
    <property type="match status" value="1"/>
</dbReference>
<dbReference type="PANTHER" id="PTHR10551:SF37">
    <property type="entry name" value="GLYCOSIDE HYDROLASE FAMILY 5 PROTEIN"/>
    <property type="match status" value="1"/>
</dbReference>
<feature type="domain" description="Glycoside hydrolase family 5" evidence="6">
    <location>
        <begin position="213"/>
        <end position="475"/>
    </location>
</feature>
<dbReference type="GeneID" id="113848238"/>
<evidence type="ECO:0000256" key="2">
    <source>
        <dbReference type="ARBA" id="ARBA00022801"/>
    </source>
</evidence>
<dbReference type="AlphaFoldDB" id="A0A8B8JSD6"/>
<dbReference type="GO" id="GO:0051017">
    <property type="term" value="P:actin filament bundle assembly"/>
    <property type="evidence" value="ECO:0007669"/>
    <property type="project" value="TreeGrafter"/>
</dbReference>
<dbReference type="OrthoDB" id="62120at2759"/>
<protein>
    <submittedName>
        <fullName evidence="9">Probable glucan 1,3-beta-glucosidase A</fullName>
    </submittedName>
</protein>
<evidence type="ECO:0000256" key="3">
    <source>
        <dbReference type="ARBA" id="ARBA00023295"/>
    </source>
</evidence>
<dbReference type="PANTHER" id="PTHR10551">
    <property type="entry name" value="FASCIN"/>
    <property type="match status" value="1"/>
</dbReference>